<evidence type="ECO:0000313" key="7">
    <source>
        <dbReference type="EMBL" id="OAG15306.1"/>
    </source>
</evidence>
<feature type="transmembrane region" description="Helical" evidence="6">
    <location>
        <begin position="382"/>
        <end position="402"/>
    </location>
</feature>
<evidence type="ECO:0000256" key="1">
    <source>
        <dbReference type="ARBA" id="ARBA00004141"/>
    </source>
</evidence>
<dbReference type="PIRSF" id="PIRSF006060">
    <property type="entry name" value="AA_transporter"/>
    <property type="match status" value="1"/>
</dbReference>
<comment type="subcellular location">
    <subcellularLocation>
        <location evidence="1">Membrane</location>
        <topology evidence="1">Multi-pass membrane protein</topology>
    </subcellularLocation>
</comment>
<evidence type="ECO:0000256" key="2">
    <source>
        <dbReference type="ARBA" id="ARBA00022448"/>
    </source>
</evidence>
<reference evidence="8" key="3">
    <citation type="journal article" date="2019" name="J. ISSAAS">
        <title>Genomics, evolutionary history and diagnostics of the Alternaria alternata species group including apple and Asian pear pathotypes.</title>
        <authorList>
            <person name="Armitage A.D."/>
            <person name="Cockerton H.M."/>
            <person name="Sreenivasaprasad S."/>
            <person name="Woodhall J."/>
            <person name="Lane C."/>
            <person name="Harrison R.J."/>
            <person name="Clarkson J.P."/>
        </authorList>
    </citation>
    <scope>NUCLEOTIDE SEQUENCE</scope>
    <source>
        <strain evidence="8">FERA 1177</strain>
    </source>
</reference>
<evidence type="ECO:0000256" key="4">
    <source>
        <dbReference type="ARBA" id="ARBA00022989"/>
    </source>
</evidence>
<proteinExistence type="predicted"/>
<dbReference type="OMA" id="FWNCLAW"/>
<dbReference type="VEuPathDB" id="FungiDB:CC77DRAFT_459172"/>
<dbReference type="GeneID" id="29117371"/>
<dbReference type="RefSeq" id="XP_018380727.1">
    <property type="nucleotide sequence ID" value="XM_018531777.1"/>
</dbReference>
<dbReference type="InterPro" id="IPR004840">
    <property type="entry name" value="Amino_acid_permease_CS"/>
</dbReference>
<dbReference type="PANTHER" id="PTHR45649:SF27">
    <property type="entry name" value="CHOLINE TRANSPORTER (EUROFUNG)"/>
    <property type="match status" value="1"/>
</dbReference>
<keyword evidence="5 6" id="KW-0472">Membrane</keyword>
<keyword evidence="2" id="KW-0813">Transport</keyword>
<keyword evidence="3 6" id="KW-0812">Transmembrane</keyword>
<dbReference type="GO" id="GO:0006865">
    <property type="term" value="P:amino acid transport"/>
    <property type="evidence" value="ECO:0007669"/>
    <property type="project" value="InterPro"/>
</dbReference>
<evidence type="ECO:0000256" key="6">
    <source>
        <dbReference type="SAM" id="Phobius"/>
    </source>
</evidence>
<feature type="transmembrane region" description="Helical" evidence="6">
    <location>
        <begin position="408"/>
        <end position="426"/>
    </location>
</feature>
<dbReference type="GO" id="GO:0016020">
    <property type="term" value="C:membrane"/>
    <property type="evidence" value="ECO:0007669"/>
    <property type="project" value="UniProtKB-SubCell"/>
</dbReference>
<dbReference type="GO" id="GO:0022857">
    <property type="term" value="F:transmembrane transporter activity"/>
    <property type="evidence" value="ECO:0007669"/>
    <property type="project" value="InterPro"/>
</dbReference>
<feature type="transmembrane region" description="Helical" evidence="6">
    <location>
        <begin position="478"/>
        <end position="500"/>
    </location>
</feature>
<keyword evidence="4 6" id="KW-1133">Transmembrane helix</keyword>
<feature type="transmembrane region" description="Helical" evidence="6">
    <location>
        <begin position="331"/>
        <end position="351"/>
    </location>
</feature>
<dbReference type="Pfam" id="PF13520">
    <property type="entry name" value="AA_permease_2"/>
    <property type="match status" value="1"/>
</dbReference>
<dbReference type="PROSITE" id="PS00218">
    <property type="entry name" value="AMINO_ACID_PERMEASE_1"/>
    <property type="match status" value="1"/>
</dbReference>
<reference evidence="10" key="2">
    <citation type="journal article" date="2019" name="bioRxiv">
        <title>Genomics, evolutionary history and diagnostics of the Alternaria alternata species group including apple and Asian pear pathotypes.</title>
        <authorList>
            <person name="Armitage A.D."/>
            <person name="Cockerton H.M."/>
            <person name="Sreenivasaprasad S."/>
            <person name="Woodhall J.W."/>
            <person name="Lane C.R."/>
            <person name="Harrison R.J."/>
            <person name="Clarkson J.P."/>
        </authorList>
    </citation>
    <scope>NUCLEOTIDE SEQUENCE [LARGE SCALE GENOMIC DNA]</scope>
    <source>
        <strain evidence="10">FERA 1177</strain>
    </source>
</reference>
<sequence>MDMEKKSSEKSRPEVDQATGDVGEVLNASGHKQELERNFSLLSICAIGITTGNVWAALGGSIVIALYNGGPAGVIYEFIAVACCYFMIAACIAEMASAIPSSSGVYHWASVTAGARFGKVIGFYAGWWNALGWIFGTASISSILANQVISMYGLFHPGYAFERWHVFIVYLIITWIACFIVMFANRALPKLTNIGLFFILMGVFITIMVCAIMPSRSGKGYASNEFVWRDWQNQAGWSSDGFVFCAGMLNGAFAVGTPDCVSHLAEELPRPRTNIPKAILAQYTVGFITAFLYLITIFYSVNDLDSLFTNPWPFPLAELYRQATNSHGGSLGLLLVIFIPTFCTNIGCYITSGRMLWTLGRDDATPFPRWVGKIDKKWENPFNATLACGVINTILGCIYIGSSTAFSAFVGSFIVLSSMSYLAFILPNILTRRRHVIKGPFTMPNPLFYTVASVACGYMVVWIPIYCFPFAVPFDTTTMNYTSALVGGVTILLGGWYVWIRNRGYVGPRRLVETLGNGETTIAGTEGSISGEKV</sequence>
<dbReference type="Proteomes" id="UP000077248">
    <property type="component" value="Unassembled WGS sequence"/>
</dbReference>
<keyword evidence="9" id="KW-1185">Reference proteome</keyword>
<feature type="transmembrane region" description="Helical" evidence="6">
    <location>
        <begin position="194"/>
        <end position="213"/>
    </location>
</feature>
<organism evidence="7 9">
    <name type="scientific">Alternaria alternata</name>
    <name type="common">Alternaria rot fungus</name>
    <name type="synonym">Torula alternata</name>
    <dbReference type="NCBI Taxonomy" id="5599"/>
    <lineage>
        <taxon>Eukaryota</taxon>
        <taxon>Fungi</taxon>
        <taxon>Dikarya</taxon>
        <taxon>Ascomycota</taxon>
        <taxon>Pezizomycotina</taxon>
        <taxon>Dothideomycetes</taxon>
        <taxon>Pleosporomycetidae</taxon>
        <taxon>Pleosporales</taxon>
        <taxon>Pleosporineae</taxon>
        <taxon>Pleosporaceae</taxon>
        <taxon>Alternaria</taxon>
        <taxon>Alternaria sect. Alternaria</taxon>
        <taxon>Alternaria alternata complex</taxon>
    </lineage>
</organism>
<name>A0A177D6Y1_ALTAL</name>
<evidence type="ECO:0000313" key="10">
    <source>
        <dbReference type="Proteomes" id="UP000291422"/>
    </source>
</evidence>
<dbReference type="KEGG" id="aalt:CC77DRAFT_459172"/>
<protein>
    <submittedName>
        <fullName evidence="7">Amino acid transporter</fullName>
    </submittedName>
</protein>
<dbReference type="PANTHER" id="PTHR45649">
    <property type="entry name" value="AMINO-ACID PERMEASE BAT1"/>
    <property type="match status" value="1"/>
</dbReference>
<dbReference type="InterPro" id="IPR002293">
    <property type="entry name" value="AA/rel_permease1"/>
</dbReference>
<dbReference type="Proteomes" id="UP000291422">
    <property type="component" value="Unassembled WGS sequence"/>
</dbReference>
<gene>
    <name evidence="8" type="ORF">AA0117_g9345</name>
    <name evidence="7" type="ORF">CC77DRAFT_459172</name>
</gene>
<feature type="transmembrane region" description="Helical" evidence="6">
    <location>
        <begin position="41"/>
        <end position="67"/>
    </location>
</feature>
<dbReference type="Gene3D" id="1.20.1740.10">
    <property type="entry name" value="Amino acid/polyamine transporter I"/>
    <property type="match status" value="1"/>
</dbReference>
<evidence type="ECO:0000313" key="8">
    <source>
        <dbReference type="EMBL" id="RYN71550.1"/>
    </source>
</evidence>
<feature type="transmembrane region" description="Helical" evidence="6">
    <location>
        <begin position="447"/>
        <end position="472"/>
    </location>
</feature>
<accession>A0A177D6Y1</accession>
<dbReference type="AlphaFoldDB" id="A0A177D6Y1"/>
<evidence type="ECO:0000256" key="5">
    <source>
        <dbReference type="ARBA" id="ARBA00023136"/>
    </source>
</evidence>
<reference evidence="7 9" key="1">
    <citation type="submission" date="2016-05" db="EMBL/GenBank/DDBJ databases">
        <title>Comparative analysis of secretome profiles of manganese(II)-oxidizing ascomycete fungi.</title>
        <authorList>
            <consortium name="DOE Joint Genome Institute"/>
            <person name="Zeiner C.A."/>
            <person name="Purvine S.O."/>
            <person name="Zink E.M."/>
            <person name="Wu S."/>
            <person name="Pasa-Tolic L."/>
            <person name="Chaput D.L."/>
            <person name="Haridas S."/>
            <person name="Grigoriev I.V."/>
            <person name="Santelli C.M."/>
            <person name="Hansel C.M."/>
        </authorList>
    </citation>
    <scope>NUCLEOTIDE SEQUENCE [LARGE SCALE GENOMIC DNA]</scope>
    <source>
        <strain evidence="7 9">SRC1lrK2f</strain>
    </source>
</reference>
<feature type="transmembrane region" description="Helical" evidence="6">
    <location>
        <begin position="73"/>
        <end position="93"/>
    </location>
</feature>
<evidence type="ECO:0000256" key="3">
    <source>
        <dbReference type="ARBA" id="ARBA00022692"/>
    </source>
</evidence>
<dbReference type="EMBL" id="PDXD01000031">
    <property type="protein sequence ID" value="RYN71550.1"/>
    <property type="molecule type" value="Genomic_DNA"/>
</dbReference>
<dbReference type="EMBL" id="KV441494">
    <property type="protein sequence ID" value="OAG15306.1"/>
    <property type="molecule type" value="Genomic_DNA"/>
</dbReference>
<evidence type="ECO:0000313" key="9">
    <source>
        <dbReference type="Proteomes" id="UP000077248"/>
    </source>
</evidence>
<feature type="transmembrane region" description="Helical" evidence="6">
    <location>
        <begin position="167"/>
        <end position="188"/>
    </location>
</feature>
<feature type="transmembrane region" description="Helical" evidence="6">
    <location>
        <begin position="280"/>
        <end position="301"/>
    </location>
</feature>